<dbReference type="AlphaFoldDB" id="W0EFU0"/>
<organism evidence="8 9">
    <name type="scientific">Desulfitobacterium metallireducens DSM 15288</name>
    <dbReference type="NCBI Taxonomy" id="871968"/>
    <lineage>
        <taxon>Bacteria</taxon>
        <taxon>Bacillati</taxon>
        <taxon>Bacillota</taxon>
        <taxon>Clostridia</taxon>
        <taxon>Eubacteriales</taxon>
        <taxon>Desulfitobacteriaceae</taxon>
        <taxon>Desulfitobacterium</taxon>
    </lineage>
</organism>
<keyword evidence="4" id="KW-0299">Galactose metabolism</keyword>
<feature type="domain" description="NAD-dependent epimerase/dehydratase" evidence="7">
    <location>
        <begin position="4"/>
        <end position="238"/>
    </location>
</feature>
<dbReference type="OrthoDB" id="244102at2"/>
<keyword evidence="9" id="KW-1185">Reference proteome</keyword>
<dbReference type="eggNOG" id="COG0451">
    <property type="taxonomic scope" value="Bacteria"/>
</dbReference>
<evidence type="ECO:0000256" key="1">
    <source>
        <dbReference type="ARBA" id="ARBA00004947"/>
    </source>
</evidence>
<dbReference type="PANTHER" id="PTHR43725">
    <property type="entry name" value="UDP-GLUCOSE 4-EPIMERASE"/>
    <property type="match status" value="1"/>
</dbReference>
<dbReference type="PRINTS" id="PR01713">
    <property type="entry name" value="NUCEPIMERASE"/>
</dbReference>
<name>W0EFU0_9FIRM</name>
<evidence type="ECO:0000256" key="2">
    <source>
        <dbReference type="ARBA" id="ARBA00007637"/>
    </source>
</evidence>
<dbReference type="Pfam" id="PF01370">
    <property type="entry name" value="Epimerase"/>
    <property type="match status" value="1"/>
</dbReference>
<dbReference type="Gene3D" id="3.40.50.720">
    <property type="entry name" value="NAD(P)-binding Rossmann-like Domain"/>
    <property type="match status" value="1"/>
</dbReference>
<dbReference type="InterPro" id="IPR036291">
    <property type="entry name" value="NAD(P)-bd_dom_sf"/>
</dbReference>
<dbReference type="InterPro" id="IPR001509">
    <property type="entry name" value="Epimerase_deHydtase"/>
</dbReference>
<proteinExistence type="inferred from homology"/>
<evidence type="ECO:0000313" key="9">
    <source>
        <dbReference type="Proteomes" id="UP000010847"/>
    </source>
</evidence>
<dbReference type="STRING" id="871968.DESME_14335"/>
<evidence type="ECO:0000256" key="5">
    <source>
        <dbReference type="ARBA" id="ARBA00031367"/>
    </source>
</evidence>
<keyword evidence="4" id="KW-0119">Carbohydrate metabolism</keyword>
<evidence type="ECO:0000256" key="4">
    <source>
        <dbReference type="ARBA" id="ARBA00023144"/>
    </source>
</evidence>
<dbReference type="GO" id="GO:0006012">
    <property type="term" value="P:galactose metabolic process"/>
    <property type="evidence" value="ECO:0007669"/>
    <property type="project" value="UniProtKB-KW"/>
</dbReference>
<dbReference type="EMBL" id="CP007032">
    <property type="protein sequence ID" value="AHF08074.1"/>
    <property type="molecule type" value="Genomic_DNA"/>
</dbReference>
<evidence type="ECO:0000259" key="7">
    <source>
        <dbReference type="Pfam" id="PF01370"/>
    </source>
</evidence>
<reference evidence="8 9" key="1">
    <citation type="submission" date="2013-12" db="EMBL/GenBank/DDBJ databases">
        <authorList>
            <consortium name="DOE Joint Genome Institute"/>
            <person name="Smidt H."/>
            <person name="Huntemann M."/>
            <person name="Han J."/>
            <person name="Chen A."/>
            <person name="Kyrpides N."/>
            <person name="Mavromatis K."/>
            <person name="Markowitz V."/>
            <person name="Palaniappan K."/>
            <person name="Ivanova N."/>
            <person name="Schaumberg A."/>
            <person name="Pati A."/>
            <person name="Liolios K."/>
            <person name="Nordberg H.P."/>
            <person name="Cantor M.N."/>
            <person name="Hua S.X."/>
            <person name="Woyke T."/>
        </authorList>
    </citation>
    <scope>NUCLEOTIDE SEQUENCE [LARGE SCALE GENOMIC DNA]</scope>
    <source>
        <strain evidence="9">DSM 15288</strain>
    </source>
</reference>
<dbReference type="KEGG" id="dmt:DESME_14335"/>
<sequence length="307" mass="34175">MRCLVLGGRGFIGSHLVDALLTKGYRVRCFDRRRVTQQGEFHITDQRFELFEGDFMNEADVANALEGCDICYHLISTTLPKSSNDDPVFDVESNLLGSVRLLTNAVKAGVRKVVFVSSGGTVYGVPTQVPIPETHMNNPVCSYGITKLAIEKYLDLFYKLHGLDYTVLRLANPFGEGQKTHASQGAVAVFLGKVLQGETIDIWGDGSVIRDYVYIDDVVRAFLAVLEYSGPEHIFNIGSGRGLSINEVLDSIERVTGRPVLRHYVSGRPFDVPSNILCISRAETELGWSPRFSFEDGILRFAKWLNY</sequence>
<accession>W0EFU0</accession>
<evidence type="ECO:0000313" key="8">
    <source>
        <dbReference type="EMBL" id="AHF08074.1"/>
    </source>
</evidence>
<evidence type="ECO:0000256" key="3">
    <source>
        <dbReference type="ARBA" id="ARBA00018569"/>
    </source>
</evidence>
<comment type="similarity">
    <text evidence="2">Belongs to the NAD(P)-dependent epimerase/dehydratase family.</text>
</comment>
<dbReference type="Proteomes" id="UP000010847">
    <property type="component" value="Chromosome"/>
</dbReference>
<protein>
    <recommendedName>
        <fullName evidence="3">UDP-glucose 4-epimerase</fullName>
    </recommendedName>
    <alternativeName>
        <fullName evidence="6">Galactowaldenase</fullName>
    </alternativeName>
    <alternativeName>
        <fullName evidence="5">UDP-galactose 4-epimerase</fullName>
    </alternativeName>
</protein>
<gene>
    <name evidence="8" type="ORF">DESME_14335</name>
</gene>
<dbReference type="HOGENOM" id="CLU_007383_1_7_9"/>
<dbReference type="SUPFAM" id="SSF51735">
    <property type="entry name" value="NAD(P)-binding Rossmann-fold domains"/>
    <property type="match status" value="1"/>
</dbReference>
<dbReference type="PANTHER" id="PTHR43725:SF53">
    <property type="entry name" value="UDP-ARABINOSE 4-EPIMERASE 1"/>
    <property type="match status" value="1"/>
</dbReference>
<evidence type="ECO:0000256" key="6">
    <source>
        <dbReference type="ARBA" id="ARBA00033067"/>
    </source>
</evidence>
<comment type="pathway">
    <text evidence="1">Carbohydrate metabolism; galactose metabolism.</text>
</comment>